<feature type="domain" description="HTH marR-type" evidence="1">
    <location>
        <begin position="14"/>
        <end position="147"/>
    </location>
</feature>
<dbReference type="PROSITE" id="PS50995">
    <property type="entry name" value="HTH_MARR_2"/>
    <property type="match status" value="1"/>
</dbReference>
<reference evidence="3" key="1">
    <citation type="journal article" date="2019" name="Int. J. Syst. Evol. Microbiol.">
        <title>The Global Catalogue of Microorganisms (GCM) 10K type strain sequencing project: providing services to taxonomists for standard genome sequencing and annotation.</title>
        <authorList>
            <consortium name="The Broad Institute Genomics Platform"/>
            <consortium name="The Broad Institute Genome Sequencing Center for Infectious Disease"/>
            <person name="Wu L."/>
            <person name="Ma J."/>
        </authorList>
    </citation>
    <scope>NUCLEOTIDE SEQUENCE [LARGE SCALE GENOMIC DNA]</scope>
    <source>
        <strain evidence="3">KCTC 52042</strain>
    </source>
</reference>
<protein>
    <submittedName>
        <fullName evidence="2">MarR family winged helix-turn-helix transcriptional regulator</fullName>
    </submittedName>
</protein>
<dbReference type="SUPFAM" id="SSF46785">
    <property type="entry name" value="Winged helix' DNA-binding domain"/>
    <property type="match status" value="1"/>
</dbReference>
<dbReference type="PANTHER" id="PTHR33164:SF99">
    <property type="entry name" value="MARR FAMILY REGULATORY PROTEIN"/>
    <property type="match status" value="1"/>
</dbReference>
<dbReference type="RefSeq" id="WP_390296859.1">
    <property type="nucleotide sequence ID" value="NZ_JBHULI010000001.1"/>
</dbReference>
<dbReference type="InterPro" id="IPR036390">
    <property type="entry name" value="WH_DNA-bd_sf"/>
</dbReference>
<dbReference type="PANTHER" id="PTHR33164">
    <property type="entry name" value="TRANSCRIPTIONAL REGULATOR, MARR FAMILY"/>
    <property type="match status" value="1"/>
</dbReference>
<dbReference type="InterPro" id="IPR039422">
    <property type="entry name" value="MarR/SlyA-like"/>
</dbReference>
<proteinExistence type="predicted"/>
<dbReference type="InterPro" id="IPR000835">
    <property type="entry name" value="HTH_MarR-typ"/>
</dbReference>
<dbReference type="Gene3D" id="1.10.10.10">
    <property type="entry name" value="Winged helix-like DNA-binding domain superfamily/Winged helix DNA-binding domain"/>
    <property type="match status" value="1"/>
</dbReference>
<name>A0ABW5JHW9_9BACT</name>
<organism evidence="2 3">
    <name type="scientific">Gracilimonas halophila</name>
    <dbReference type="NCBI Taxonomy" id="1834464"/>
    <lineage>
        <taxon>Bacteria</taxon>
        <taxon>Pseudomonadati</taxon>
        <taxon>Balneolota</taxon>
        <taxon>Balneolia</taxon>
        <taxon>Balneolales</taxon>
        <taxon>Balneolaceae</taxon>
        <taxon>Gracilimonas</taxon>
    </lineage>
</organism>
<evidence type="ECO:0000313" key="2">
    <source>
        <dbReference type="EMBL" id="MFD2530877.1"/>
    </source>
</evidence>
<dbReference type="SMART" id="SM00347">
    <property type="entry name" value="HTH_MARR"/>
    <property type="match status" value="1"/>
</dbReference>
<dbReference type="EMBL" id="JBHULI010000001">
    <property type="protein sequence ID" value="MFD2530877.1"/>
    <property type="molecule type" value="Genomic_DNA"/>
</dbReference>
<sequence>METSTAKQSEKGVWKQLRENILETEVWLRTTLKEFLDEFNITQQQLSILRILKDANNEPMSTKQIQALMRDKSSDTSRLVDRLIDKELVRKRKDPNDGRLVQVFIKYEGLRLLARIEDRLEELDLKFELLSEEEAAQLIFLLEKARS</sequence>
<accession>A0ABW5JHW9</accession>
<comment type="caution">
    <text evidence="2">The sequence shown here is derived from an EMBL/GenBank/DDBJ whole genome shotgun (WGS) entry which is preliminary data.</text>
</comment>
<gene>
    <name evidence="2" type="ORF">ACFSVN_00275</name>
</gene>
<dbReference type="Pfam" id="PF01047">
    <property type="entry name" value="MarR"/>
    <property type="match status" value="1"/>
</dbReference>
<dbReference type="InterPro" id="IPR036388">
    <property type="entry name" value="WH-like_DNA-bd_sf"/>
</dbReference>
<evidence type="ECO:0000259" key="1">
    <source>
        <dbReference type="PROSITE" id="PS50995"/>
    </source>
</evidence>
<evidence type="ECO:0000313" key="3">
    <source>
        <dbReference type="Proteomes" id="UP001597460"/>
    </source>
</evidence>
<keyword evidence="3" id="KW-1185">Reference proteome</keyword>
<dbReference type="Proteomes" id="UP001597460">
    <property type="component" value="Unassembled WGS sequence"/>
</dbReference>